<reference evidence="1 2" key="1">
    <citation type="submission" date="2018-06" db="EMBL/GenBank/DDBJ databases">
        <title>Comparative genomics reveals the genomic features of Rhizophagus irregularis, R. cerebriforme, R. diaphanum and Gigaspora rosea, and their symbiotic lifestyle signature.</title>
        <authorList>
            <person name="Morin E."/>
            <person name="San Clemente H."/>
            <person name="Chen E.C.H."/>
            <person name="De La Providencia I."/>
            <person name="Hainaut M."/>
            <person name="Kuo A."/>
            <person name="Kohler A."/>
            <person name="Murat C."/>
            <person name="Tang N."/>
            <person name="Roy S."/>
            <person name="Loubradou J."/>
            <person name="Henrissat B."/>
            <person name="Grigoriev I.V."/>
            <person name="Corradi N."/>
            <person name="Roux C."/>
            <person name="Martin F.M."/>
        </authorList>
    </citation>
    <scope>NUCLEOTIDE SEQUENCE [LARGE SCALE GENOMIC DNA]</scope>
    <source>
        <strain evidence="1 2">DAOM 227022</strain>
    </source>
</reference>
<proteinExistence type="predicted"/>
<dbReference type="AlphaFoldDB" id="A0A397SY42"/>
<dbReference type="SUPFAM" id="SSF52047">
    <property type="entry name" value="RNI-like"/>
    <property type="match status" value="1"/>
</dbReference>
<gene>
    <name evidence="1" type="ORF">C1645_876403</name>
</gene>
<dbReference type="EMBL" id="QKYT01000199">
    <property type="protein sequence ID" value="RIA89939.1"/>
    <property type="molecule type" value="Genomic_DNA"/>
</dbReference>
<dbReference type="Gene3D" id="3.80.10.10">
    <property type="entry name" value="Ribonuclease Inhibitor"/>
    <property type="match status" value="1"/>
</dbReference>
<dbReference type="Proteomes" id="UP000265703">
    <property type="component" value="Unassembled WGS sequence"/>
</dbReference>
<sequence length="518" mass="61120">MSKFPILVDDCLRDIFEYLNSDPETLHSCILVNRQWCQNAVPILWRNPWKYRRERLLKKSFKIINTYISTLPKETQRNLLQDQIIQCSRLSLLKKPIFEYSKFLQSIVLYELEADVKFWIYNQSNQTKQRKKKAAKNFTKIIQADNENIRGNDQRQNFKRNKKNLMKELLKFFLVHSPNIDTLYISNYNFSFIIEITESEPIAKNCIANLRHLQIGSLTYLSKLSQLSRNVDHLEIVNHNLCSEELRNFITVQNNLKELTIEISIIGSIIDPDTNNMMVEISKKNSITRLTIKDSPKIFFILKGFGSLTELIIIYNIEHSIRHWEHMANASLKNLKKLFIDSNTIYYDIITQFIDNSSCDLEQIIITTSSRIEDPCDIGLYINSISNNCPSLTIFKGVISESNVPELSQLLRRCSNLKTLHLYPVMQDFTQKICQFDNLMKEMINISSNNLSRLYLEIGWKLTLVEDFKIFMKKRKLLGLKPISFYAHKNFTYNFSKFLNICEDYKQEDYLLDYHFYN</sequence>
<evidence type="ECO:0000313" key="2">
    <source>
        <dbReference type="Proteomes" id="UP000265703"/>
    </source>
</evidence>
<accession>A0A397SY42</accession>
<name>A0A397SY42_9GLOM</name>
<dbReference type="OrthoDB" id="2340166at2759"/>
<evidence type="ECO:0008006" key="3">
    <source>
        <dbReference type="Google" id="ProtNLM"/>
    </source>
</evidence>
<dbReference type="InterPro" id="IPR032675">
    <property type="entry name" value="LRR_dom_sf"/>
</dbReference>
<protein>
    <recommendedName>
        <fullName evidence="3">F-box domain-containing protein</fullName>
    </recommendedName>
</protein>
<comment type="caution">
    <text evidence="1">The sequence shown here is derived from an EMBL/GenBank/DDBJ whole genome shotgun (WGS) entry which is preliminary data.</text>
</comment>
<organism evidence="1 2">
    <name type="scientific">Glomus cerebriforme</name>
    <dbReference type="NCBI Taxonomy" id="658196"/>
    <lineage>
        <taxon>Eukaryota</taxon>
        <taxon>Fungi</taxon>
        <taxon>Fungi incertae sedis</taxon>
        <taxon>Mucoromycota</taxon>
        <taxon>Glomeromycotina</taxon>
        <taxon>Glomeromycetes</taxon>
        <taxon>Glomerales</taxon>
        <taxon>Glomeraceae</taxon>
        <taxon>Glomus</taxon>
    </lineage>
</organism>
<evidence type="ECO:0000313" key="1">
    <source>
        <dbReference type="EMBL" id="RIA89939.1"/>
    </source>
</evidence>
<keyword evidence="2" id="KW-1185">Reference proteome</keyword>